<evidence type="ECO:0000256" key="7">
    <source>
        <dbReference type="SAM" id="SignalP"/>
    </source>
</evidence>
<evidence type="ECO:0000256" key="3">
    <source>
        <dbReference type="ARBA" id="ARBA00022729"/>
    </source>
</evidence>
<feature type="compositionally biased region" description="Basic and acidic residues" evidence="6">
    <location>
        <begin position="316"/>
        <end position="326"/>
    </location>
</feature>
<name>A0A934RSB7_9BACT</name>
<keyword evidence="2" id="KW-0964">Secreted</keyword>
<dbReference type="PANTHER" id="PTHR37467">
    <property type="entry name" value="EXPORTED CALCIUM-BINDING GLYCOPROTEIN-RELATED"/>
    <property type="match status" value="1"/>
</dbReference>
<dbReference type="AlphaFoldDB" id="A0A934RSB7"/>
<reference evidence="9" key="1">
    <citation type="submission" date="2021-01" db="EMBL/GenBank/DDBJ databases">
        <title>Modified the classification status of verrucomicrobia.</title>
        <authorList>
            <person name="Feng X."/>
        </authorList>
    </citation>
    <scope>NUCLEOTIDE SEQUENCE</scope>
    <source>
        <strain evidence="9">KCTC 12986</strain>
    </source>
</reference>
<evidence type="ECO:0000259" key="8">
    <source>
        <dbReference type="SMART" id="SM00560"/>
    </source>
</evidence>
<keyword evidence="10" id="KW-1185">Reference proteome</keyword>
<evidence type="ECO:0000313" key="9">
    <source>
        <dbReference type="EMBL" id="MBK1833616.1"/>
    </source>
</evidence>
<dbReference type="SMART" id="SM00560">
    <property type="entry name" value="LamGL"/>
    <property type="match status" value="2"/>
</dbReference>
<organism evidence="9 10">
    <name type="scientific">Roseibacillus ishigakijimensis</name>
    <dbReference type="NCBI Taxonomy" id="454146"/>
    <lineage>
        <taxon>Bacteria</taxon>
        <taxon>Pseudomonadati</taxon>
        <taxon>Verrucomicrobiota</taxon>
        <taxon>Verrucomicrobiia</taxon>
        <taxon>Verrucomicrobiales</taxon>
        <taxon>Verrucomicrobiaceae</taxon>
        <taxon>Roseibacillus</taxon>
    </lineage>
</organism>
<dbReference type="InterPro" id="IPR013320">
    <property type="entry name" value="ConA-like_dom_sf"/>
</dbReference>
<sequence>MITFKQFLRLGGGLALFANPLSAQIDADLIGYWTFENDLLDQSGAHAAGTHDGVEVGTGALSYVAGPEESFGQSASFDGTVGIRIANTHISETNYQNTFDEALLDDETSGEPVLDAFSISFWARGFPARWAPWVAKRGEGAEGFQVRRHDTSPNATFTLRSTAGTDDPKGSVDVSLDQPRWIHFVATYRGWDEENEGSGYRRLYINGVEDEAVTLLDDASFPGPGNAANYWLTIGARHNNADPNVFQAFFTGEIDDVAIWNRELTAEEVVLLNKKPLSLLRSEIDSDGDGLSDEEEGLIGTNPNEADTDGDGIDDFVEHEAGKDPLNDDDFDGDGLSNLQESTGSANPWTGPALGSLPGDPTDPLQVDSDGDSISDGEEVAAGEDGFVTNPNSDDTDGDGFTDSEELTYDPPKDPTDAASTPPLWLSQLVGYWSFDNHLQDASSSAGHGEMRGLEVTASYATGQFGQAIDLDRANQQYVEITGAPDDTYDNPGGDLSVSAWFKVENFDQGWQALISKGEGSNWRIARYSSSTGMGYAGGLPDVPTSAAAANAFPVNDGAWHHVAAITRAEESTQIYLDGQLAGESLGNAVLAESALPLLIGGNPGTPEDAAGPYRSWNGMIDDVAVWKRAISAEQVAAIWNEGTGNSIQNLIDGVVVEPPGGDQVSVDSFGFTASGDAVEVSVSQLAVDKTYQMMRSVLLDGSDWQNVGEPFTGGTTHTFTDPAPLGAGEGGKAFYAIFEVAAE</sequence>
<dbReference type="EMBL" id="JAENIO010000011">
    <property type="protein sequence ID" value="MBK1833616.1"/>
    <property type="molecule type" value="Genomic_DNA"/>
</dbReference>
<feature type="chain" id="PRO_5037358259" evidence="7">
    <location>
        <begin position="24"/>
        <end position="744"/>
    </location>
</feature>
<dbReference type="Gene3D" id="2.60.120.200">
    <property type="match status" value="2"/>
</dbReference>
<dbReference type="PANTHER" id="PTHR37467:SF1">
    <property type="entry name" value="EXPORTED CALCIUM-BINDING GLYCOPROTEIN"/>
    <property type="match status" value="1"/>
</dbReference>
<evidence type="ECO:0000256" key="1">
    <source>
        <dbReference type="ARBA" id="ARBA00004613"/>
    </source>
</evidence>
<dbReference type="InterPro" id="IPR059100">
    <property type="entry name" value="TSP3_bac"/>
</dbReference>
<comment type="subcellular location">
    <subcellularLocation>
        <location evidence="1">Secreted</location>
    </subcellularLocation>
</comment>
<evidence type="ECO:0000256" key="6">
    <source>
        <dbReference type="SAM" id="MobiDB-lite"/>
    </source>
</evidence>
<dbReference type="Pfam" id="PF18884">
    <property type="entry name" value="TSP3_bac"/>
    <property type="match status" value="4"/>
</dbReference>
<keyword evidence="4" id="KW-0106">Calcium</keyword>
<dbReference type="InterPro" id="IPR006558">
    <property type="entry name" value="LamG-like"/>
</dbReference>
<feature type="region of interest" description="Disordered" evidence="6">
    <location>
        <begin position="282"/>
        <end position="422"/>
    </location>
</feature>
<keyword evidence="3 7" id="KW-0732">Signal</keyword>
<feature type="compositionally biased region" description="Acidic residues" evidence="6">
    <location>
        <begin position="369"/>
        <end position="382"/>
    </location>
</feature>
<evidence type="ECO:0000313" key="10">
    <source>
        <dbReference type="Proteomes" id="UP000604083"/>
    </source>
</evidence>
<feature type="compositionally biased region" description="Polar residues" evidence="6">
    <location>
        <begin position="337"/>
        <end position="348"/>
    </location>
</feature>
<gene>
    <name evidence="9" type="ORF">JIN78_06035</name>
</gene>
<dbReference type="SUPFAM" id="SSF49899">
    <property type="entry name" value="Concanavalin A-like lectins/glucanases"/>
    <property type="match status" value="2"/>
</dbReference>
<feature type="domain" description="LamG-like jellyroll fold" evidence="8">
    <location>
        <begin position="115"/>
        <end position="267"/>
    </location>
</feature>
<dbReference type="Pfam" id="PF13385">
    <property type="entry name" value="Laminin_G_3"/>
    <property type="match status" value="2"/>
</dbReference>
<feature type="compositionally biased region" description="Acidic residues" evidence="6">
    <location>
        <begin position="394"/>
        <end position="408"/>
    </location>
</feature>
<protein>
    <submittedName>
        <fullName evidence="9">LamG domain-containing protein</fullName>
    </submittedName>
</protein>
<dbReference type="InterPro" id="IPR053180">
    <property type="entry name" value="Ca-binding_acidic-repeat"/>
</dbReference>
<evidence type="ECO:0000256" key="5">
    <source>
        <dbReference type="ARBA" id="ARBA00023157"/>
    </source>
</evidence>
<feature type="signal peptide" evidence="7">
    <location>
        <begin position="1"/>
        <end position="23"/>
    </location>
</feature>
<evidence type="ECO:0000256" key="2">
    <source>
        <dbReference type="ARBA" id="ARBA00022525"/>
    </source>
</evidence>
<dbReference type="Proteomes" id="UP000604083">
    <property type="component" value="Unassembled WGS sequence"/>
</dbReference>
<feature type="compositionally biased region" description="Acidic residues" evidence="6">
    <location>
        <begin position="285"/>
        <end position="297"/>
    </location>
</feature>
<accession>A0A934RSB7</accession>
<feature type="domain" description="LamG-like jellyroll fold" evidence="8">
    <location>
        <begin position="494"/>
        <end position="634"/>
    </location>
</feature>
<proteinExistence type="predicted"/>
<comment type="caution">
    <text evidence="9">The sequence shown here is derived from an EMBL/GenBank/DDBJ whole genome shotgun (WGS) entry which is preliminary data.</text>
</comment>
<feature type="compositionally biased region" description="Acidic residues" evidence="6">
    <location>
        <begin position="306"/>
        <end position="315"/>
    </location>
</feature>
<keyword evidence="5" id="KW-1015">Disulfide bond</keyword>
<dbReference type="RefSeq" id="WP_200391051.1">
    <property type="nucleotide sequence ID" value="NZ_JAENIO010000011.1"/>
</dbReference>
<evidence type="ECO:0000256" key="4">
    <source>
        <dbReference type="ARBA" id="ARBA00022837"/>
    </source>
</evidence>